<dbReference type="eggNOG" id="KOG4197">
    <property type="taxonomic scope" value="Eukaryota"/>
</dbReference>
<feature type="non-terminal residue" evidence="3">
    <location>
        <position position="1"/>
    </location>
</feature>
<dbReference type="KEGG" id="smo:SELMODRAFT_72345"/>
<accession>D8SFQ9</accession>
<evidence type="ECO:0000313" key="3">
    <source>
        <dbReference type="EMBL" id="EFJ16880.1"/>
    </source>
</evidence>
<dbReference type="Proteomes" id="UP000001514">
    <property type="component" value="Unassembled WGS sequence"/>
</dbReference>
<gene>
    <name evidence="3" type="ORF">SELMODRAFT_72345</name>
</gene>
<proteinExistence type="predicted"/>
<evidence type="ECO:0008006" key="5">
    <source>
        <dbReference type="Google" id="ProtNLM"/>
    </source>
</evidence>
<dbReference type="InterPro" id="IPR002885">
    <property type="entry name" value="PPR_rpt"/>
</dbReference>
<dbReference type="PROSITE" id="PS51375">
    <property type="entry name" value="PPR"/>
    <property type="match status" value="1"/>
</dbReference>
<sequence length="140" mass="15625">DIYLLNLTVLMFSKCSSVEDARIVFQGIQHPNTYSWNIMLGAYAQNGHLDQARWTLESMPEKTIGVKPDEATFHSGIVGCNHAGMVRECCKCFKLMSLEHGISPQKEHFCVVVDVLCKSGQLNHAQDLLQNMPFVPDSAV</sequence>
<dbReference type="Gene3D" id="1.25.40.10">
    <property type="entry name" value="Tetratricopeptide repeat domain"/>
    <property type="match status" value="1"/>
</dbReference>
<dbReference type="STRING" id="88036.D8SFQ9"/>
<evidence type="ECO:0000256" key="1">
    <source>
        <dbReference type="ARBA" id="ARBA00022737"/>
    </source>
</evidence>
<feature type="non-terminal residue" evidence="3">
    <location>
        <position position="140"/>
    </location>
</feature>
<dbReference type="InParanoid" id="D8SFQ9"/>
<dbReference type="PANTHER" id="PTHR47926">
    <property type="entry name" value="PENTATRICOPEPTIDE REPEAT-CONTAINING PROTEIN"/>
    <property type="match status" value="1"/>
</dbReference>
<keyword evidence="1" id="KW-0677">Repeat</keyword>
<dbReference type="GO" id="GO:0009451">
    <property type="term" value="P:RNA modification"/>
    <property type="evidence" value="ECO:0007669"/>
    <property type="project" value="InterPro"/>
</dbReference>
<dbReference type="AlphaFoldDB" id="D8SFQ9"/>
<name>D8SFQ9_SELML</name>
<dbReference type="InterPro" id="IPR046960">
    <property type="entry name" value="PPR_At4g14850-like_plant"/>
</dbReference>
<protein>
    <recommendedName>
        <fullName evidence="5">Pentacotripeptide-repeat region of PRORP domain-containing protein</fullName>
    </recommendedName>
</protein>
<dbReference type="Gramene" id="EFJ16880">
    <property type="protein sequence ID" value="EFJ16880"/>
    <property type="gene ID" value="SELMODRAFT_72345"/>
</dbReference>
<dbReference type="InterPro" id="IPR011990">
    <property type="entry name" value="TPR-like_helical_dom_sf"/>
</dbReference>
<organism evidence="4">
    <name type="scientific">Selaginella moellendorffii</name>
    <name type="common">Spikemoss</name>
    <dbReference type="NCBI Taxonomy" id="88036"/>
    <lineage>
        <taxon>Eukaryota</taxon>
        <taxon>Viridiplantae</taxon>
        <taxon>Streptophyta</taxon>
        <taxon>Embryophyta</taxon>
        <taxon>Tracheophyta</taxon>
        <taxon>Lycopodiopsida</taxon>
        <taxon>Selaginellales</taxon>
        <taxon>Selaginellaceae</taxon>
        <taxon>Selaginella</taxon>
    </lineage>
</organism>
<feature type="repeat" description="PPR" evidence="2">
    <location>
        <begin position="32"/>
        <end position="66"/>
    </location>
</feature>
<dbReference type="GO" id="GO:0003723">
    <property type="term" value="F:RNA binding"/>
    <property type="evidence" value="ECO:0007669"/>
    <property type="project" value="InterPro"/>
</dbReference>
<evidence type="ECO:0000313" key="4">
    <source>
        <dbReference type="Proteomes" id="UP000001514"/>
    </source>
</evidence>
<reference evidence="3 4" key="1">
    <citation type="journal article" date="2011" name="Science">
        <title>The Selaginella genome identifies genetic changes associated with the evolution of vascular plants.</title>
        <authorList>
            <person name="Banks J.A."/>
            <person name="Nishiyama T."/>
            <person name="Hasebe M."/>
            <person name="Bowman J.L."/>
            <person name="Gribskov M."/>
            <person name="dePamphilis C."/>
            <person name="Albert V.A."/>
            <person name="Aono N."/>
            <person name="Aoyama T."/>
            <person name="Ambrose B.A."/>
            <person name="Ashton N.W."/>
            <person name="Axtell M.J."/>
            <person name="Barker E."/>
            <person name="Barker M.S."/>
            <person name="Bennetzen J.L."/>
            <person name="Bonawitz N.D."/>
            <person name="Chapple C."/>
            <person name="Cheng C."/>
            <person name="Correa L.G."/>
            <person name="Dacre M."/>
            <person name="DeBarry J."/>
            <person name="Dreyer I."/>
            <person name="Elias M."/>
            <person name="Engstrom E.M."/>
            <person name="Estelle M."/>
            <person name="Feng L."/>
            <person name="Finet C."/>
            <person name="Floyd S.K."/>
            <person name="Frommer W.B."/>
            <person name="Fujita T."/>
            <person name="Gramzow L."/>
            <person name="Gutensohn M."/>
            <person name="Harholt J."/>
            <person name="Hattori M."/>
            <person name="Heyl A."/>
            <person name="Hirai T."/>
            <person name="Hiwatashi Y."/>
            <person name="Ishikawa M."/>
            <person name="Iwata M."/>
            <person name="Karol K.G."/>
            <person name="Koehler B."/>
            <person name="Kolukisaoglu U."/>
            <person name="Kubo M."/>
            <person name="Kurata T."/>
            <person name="Lalonde S."/>
            <person name="Li K."/>
            <person name="Li Y."/>
            <person name="Litt A."/>
            <person name="Lyons E."/>
            <person name="Manning G."/>
            <person name="Maruyama T."/>
            <person name="Michael T.P."/>
            <person name="Mikami K."/>
            <person name="Miyazaki S."/>
            <person name="Morinaga S."/>
            <person name="Murata T."/>
            <person name="Mueller-Roeber B."/>
            <person name="Nelson D.R."/>
            <person name="Obara M."/>
            <person name="Oguri Y."/>
            <person name="Olmstead R.G."/>
            <person name="Onodera N."/>
            <person name="Petersen B.L."/>
            <person name="Pils B."/>
            <person name="Prigge M."/>
            <person name="Rensing S.A."/>
            <person name="Riano-Pachon D.M."/>
            <person name="Roberts A.W."/>
            <person name="Sato Y."/>
            <person name="Scheller H.V."/>
            <person name="Schulz B."/>
            <person name="Schulz C."/>
            <person name="Shakirov E.V."/>
            <person name="Shibagaki N."/>
            <person name="Shinohara N."/>
            <person name="Shippen D.E."/>
            <person name="Soerensen I."/>
            <person name="Sotooka R."/>
            <person name="Sugimoto N."/>
            <person name="Sugita M."/>
            <person name="Sumikawa N."/>
            <person name="Tanurdzic M."/>
            <person name="Theissen G."/>
            <person name="Ulvskov P."/>
            <person name="Wakazuki S."/>
            <person name="Weng J.K."/>
            <person name="Willats W.W."/>
            <person name="Wipf D."/>
            <person name="Wolf P.G."/>
            <person name="Yang L."/>
            <person name="Zimmer A.D."/>
            <person name="Zhu Q."/>
            <person name="Mitros T."/>
            <person name="Hellsten U."/>
            <person name="Loque D."/>
            <person name="Otillar R."/>
            <person name="Salamov A."/>
            <person name="Schmutz J."/>
            <person name="Shapiro H."/>
            <person name="Lindquist E."/>
            <person name="Lucas S."/>
            <person name="Rokhsar D."/>
            <person name="Grigoriev I.V."/>
        </authorList>
    </citation>
    <scope>NUCLEOTIDE SEQUENCE [LARGE SCALE GENOMIC DNA]</scope>
</reference>
<dbReference type="PANTHER" id="PTHR47926:SF533">
    <property type="entry name" value="DYW DOMAIN-CONTAINING PROTEIN"/>
    <property type="match status" value="1"/>
</dbReference>
<dbReference type="Pfam" id="PF01535">
    <property type="entry name" value="PPR"/>
    <property type="match status" value="1"/>
</dbReference>
<keyword evidence="4" id="KW-1185">Reference proteome</keyword>
<evidence type="ECO:0000256" key="2">
    <source>
        <dbReference type="PROSITE-ProRule" id="PRU00708"/>
    </source>
</evidence>
<dbReference type="NCBIfam" id="TIGR00756">
    <property type="entry name" value="PPR"/>
    <property type="match status" value="2"/>
</dbReference>
<dbReference type="HOGENOM" id="CLU_002706_0_0_1"/>
<dbReference type="Pfam" id="PF13041">
    <property type="entry name" value="PPR_2"/>
    <property type="match status" value="1"/>
</dbReference>
<dbReference type="EMBL" id="GL377617">
    <property type="protein sequence ID" value="EFJ16880.1"/>
    <property type="molecule type" value="Genomic_DNA"/>
</dbReference>